<feature type="non-terminal residue" evidence="2">
    <location>
        <position position="1"/>
    </location>
</feature>
<evidence type="ECO:0000256" key="1">
    <source>
        <dbReference type="SAM" id="MobiDB-lite"/>
    </source>
</evidence>
<evidence type="ECO:0000313" key="3">
    <source>
        <dbReference type="Proteomes" id="UP000265520"/>
    </source>
</evidence>
<comment type="caution">
    <text evidence="2">The sequence shown here is derived from an EMBL/GenBank/DDBJ whole genome shotgun (WGS) entry which is preliminary data.</text>
</comment>
<dbReference type="Proteomes" id="UP000265520">
    <property type="component" value="Unassembled WGS sequence"/>
</dbReference>
<accession>A0A392RJ90</accession>
<protein>
    <submittedName>
        <fullName evidence="2">Uncharacterized protein</fullName>
    </submittedName>
</protein>
<organism evidence="2 3">
    <name type="scientific">Trifolium medium</name>
    <dbReference type="NCBI Taxonomy" id="97028"/>
    <lineage>
        <taxon>Eukaryota</taxon>
        <taxon>Viridiplantae</taxon>
        <taxon>Streptophyta</taxon>
        <taxon>Embryophyta</taxon>
        <taxon>Tracheophyta</taxon>
        <taxon>Spermatophyta</taxon>
        <taxon>Magnoliopsida</taxon>
        <taxon>eudicotyledons</taxon>
        <taxon>Gunneridae</taxon>
        <taxon>Pentapetalae</taxon>
        <taxon>rosids</taxon>
        <taxon>fabids</taxon>
        <taxon>Fabales</taxon>
        <taxon>Fabaceae</taxon>
        <taxon>Papilionoideae</taxon>
        <taxon>50 kb inversion clade</taxon>
        <taxon>NPAAA clade</taxon>
        <taxon>Hologalegina</taxon>
        <taxon>IRL clade</taxon>
        <taxon>Trifolieae</taxon>
        <taxon>Trifolium</taxon>
    </lineage>
</organism>
<dbReference type="EMBL" id="LXQA010235942">
    <property type="protein sequence ID" value="MCI36641.1"/>
    <property type="molecule type" value="Genomic_DNA"/>
</dbReference>
<keyword evidence="3" id="KW-1185">Reference proteome</keyword>
<evidence type="ECO:0000313" key="2">
    <source>
        <dbReference type="EMBL" id="MCI36641.1"/>
    </source>
</evidence>
<feature type="region of interest" description="Disordered" evidence="1">
    <location>
        <begin position="25"/>
        <end position="52"/>
    </location>
</feature>
<proteinExistence type="predicted"/>
<sequence length="72" mass="8208">LLVPNAQMIPILIPVLHQKGDFFLSPSPRDTGRDDDFSQEAGIPEKTTPFGEPRVRRRKFPRCKFDGNESKL</sequence>
<name>A0A392RJ90_9FABA</name>
<reference evidence="2 3" key="1">
    <citation type="journal article" date="2018" name="Front. Plant Sci.">
        <title>Red Clover (Trifolium pratense) and Zigzag Clover (T. medium) - A Picture of Genomic Similarities and Differences.</title>
        <authorList>
            <person name="Dluhosova J."/>
            <person name="Istvanek J."/>
            <person name="Nedelnik J."/>
            <person name="Repkova J."/>
        </authorList>
    </citation>
    <scope>NUCLEOTIDE SEQUENCE [LARGE SCALE GENOMIC DNA]</scope>
    <source>
        <strain evidence="3">cv. 10/8</strain>
        <tissue evidence="2">Leaf</tissue>
    </source>
</reference>
<dbReference type="AlphaFoldDB" id="A0A392RJ90"/>